<name>A0A0M6ZI23_9HYPH</name>
<dbReference type="OrthoDB" id="7679206at2"/>
<evidence type="ECO:0000313" key="2">
    <source>
        <dbReference type="EMBL" id="CTQ75385.1"/>
    </source>
</evidence>
<feature type="region of interest" description="Disordered" evidence="1">
    <location>
        <begin position="43"/>
        <end position="63"/>
    </location>
</feature>
<dbReference type="AlphaFoldDB" id="A0A0M6ZI23"/>
<reference evidence="3" key="1">
    <citation type="submission" date="2015-07" db="EMBL/GenBank/DDBJ databases">
        <authorList>
            <person name="Rodrigo-Torres Lidia"/>
            <person name="Arahal R.David."/>
        </authorList>
    </citation>
    <scope>NUCLEOTIDE SEQUENCE [LARGE SCALE GENOMIC DNA]</scope>
    <source>
        <strain evidence="3">CECT 5096</strain>
    </source>
</reference>
<protein>
    <submittedName>
        <fullName evidence="2">Uncharacterized protein</fullName>
    </submittedName>
</protein>
<gene>
    <name evidence="2" type="ORF">LA5096_04351</name>
</gene>
<organism evidence="2 3">
    <name type="scientific">Roseibium album</name>
    <dbReference type="NCBI Taxonomy" id="311410"/>
    <lineage>
        <taxon>Bacteria</taxon>
        <taxon>Pseudomonadati</taxon>
        <taxon>Pseudomonadota</taxon>
        <taxon>Alphaproteobacteria</taxon>
        <taxon>Hyphomicrobiales</taxon>
        <taxon>Stappiaceae</taxon>
        <taxon>Roseibium</taxon>
    </lineage>
</organism>
<sequence>MMHTGDIYEERARTARHRELRAFASALSGLLFHVIPGRKTKRVAGFSSAEPANDRVSNRRHAA</sequence>
<dbReference type="Proteomes" id="UP000049983">
    <property type="component" value="Unassembled WGS sequence"/>
</dbReference>
<accession>A0A0M6ZI23</accession>
<keyword evidence="3" id="KW-1185">Reference proteome</keyword>
<proteinExistence type="predicted"/>
<dbReference type="EMBL" id="CXWC01000012">
    <property type="protein sequence ID" value="CTQ75385.1"/>
    <property type="molecule type" value="Genomic_DNA"/>
</dbReference>
<dbReference type="RefSeq" id="WP_055118675.1">
    <property type="nucleotide sequence ID" value="NZ_CXWA01000008.1"/>
</dbReference>
<evidence type="ECO:0000313" key="3">
    <source>
        <dbReference type="Proteomes" id="UP000049983"/>
    </source>
</evidence>
<evidence type="ECO:0000256" key="1">
    <source>
        <dbReference type="SAM" id="MobiDB-lite"/>
    </source>
</evidence>
<dbReference type="GeneID" id="97671653"/>